<dbReference type="STRING" id="517418.Ctha_0420"/>
<dbReference type="PANTHER" id="PTHR38075:SF1">
    <property type="entry name" value="DUF4139 DOMAIN-CONTAINING PROTEIN"/>
    <property type="match status" value="1"/>
</dbReference>
<dbReference type="RefSeq" id="WP_012498975.1">
    <property type="nucleotide sequence ID" value="NC_011026.1"/>
</dbReference>
<keyword evidence="3" id="KW-1185">Reference proteome</keyword>
<dbReference type="AlphaFoldDB" id="B3QUI5"/>
<dbReference type="HOGENOM" id="CLU_039933_0_0_10"/>
<dbReference type="eggNOG" id="COG5316">
    <property type="taxonomic scope" value="Bacteria"/>
</dbReference>
<feature type="domain" description="DUF4139" evidence="1">
    <location>
        <begin position="176"/>
        <end position="406"/>
    </location>
</feature>
<reference evidence="2 3" key="1">
    <citation type="submission" date="2008-06" db="EMBL/GenBank/DDBJ databases">
        <title>Complete sequence of Chloroherpeton thalassium ATCC 35110.</title>
        <authorList>
            <consortium name="US DOE Joint Genome Institute"/>
            <person name="Lucas S."/>
            <person name="Copeland A."/>
            <person name="Lapidus A."/>
            <person name="Glavina del Rio T."/>
            <person name="Dalin E."/>
            <person name="Tice H."/>
            <person name="Bruce D."/>
            <person name="Goodwin L."/>
            <person name="Pitluck S."/>
            <person name="Schmutz J."/>
            <person name="Larimer F."/>
            <person name="Land M."/>
            <person name="Hauser L."/>
            <person name="Kyrpides N."/>
            <person name="Mikhailova N."/>
            <person name="Liu Z."/>
            <person name="Li T."/>
            <person name="Zhao F."/>
            <person name="Overmann J."/>
            <person name="Bryant D.A."/>
            <person name="Richardson P."/>
        </authorList>
    </citation>
    <scope>NUCLEOTIDE SEQUENCE [LARGE SCALE GENOMIC DNA]</scope>
    <source>
        <strain evidence="3">ATCC 35110 / GB-78</strain>
    </source>
</reference>
<gene>
    <name evidence="2" type="ordered locus">Ctha_0420</name>
</gene>
<dbReference type="Pfam" id="PF13598">
    <property type="entry name" value="DUF4139"/>
    <property type="match status" value="1"/>
</dbReference>
<protein>
    <recommendedName>
        <fullName evidence="1">DUF4139 domain-containing protein</fullName>
    </recommendedName>
</protein>
<name>B3QUI5_CHLT3</name>
<dbReference type="Proteomes" id="UP000001208">
    <property type="component" value="Chromosome"/>
</dbReference>
<evidence type="ECO:0000313" key="2">
    <source>
        <dbReference type="EMBL" id="ACF12891.1"/>
    </source>
</evidence>
<dbReference type="KEGG" id="cts:Ctha_0420"/>
<proteinExistence type="predicted"/>
<evidence type="ECO:0000259" key="1">
    <source>
        <dbReference type="Pfam" id="PF13598"/>
    </source>
</evidence>
<organism evidence="2 3">
    <name type="scientific">Chloroherpeton thalassium (strain ATCC 35110 / GB-78)</name>
    <dbReference type="NCBI Taxonomy" id="517418"/>
    <lineage>
        <taxon>Bacteria</taxon>
        <taxon>Pseudomonadati</taxon>
        <taxon>Chlorobiota</taxon>
        <taxon>Chlorobiia</taxon>
        <taxon>Chlorobiales</taxon>
        <taxon>Chloroherpetonaceae</taxon>
        <taxon>Chloroherpeton</taxon>
    </lineage>
</organism>
<dbReference type="OrthoDB" id="9783078at2"/>
<dbReference type="InterPro" id="IPR037291">
    <property type="entry name" value="DUF4139"/>
</dbReference>
<sequence length="451" mass="50700">MLKITQLFLLGTLLIQTELGALQAQDLERKSLAVTVYNANFGIVKDVREAQMKSGISEIRLTDVAAQIDPTSVLVKSQGSIIEQNFRYDLASLSKILERYIEKEIRLIGEDKELLEGTLLSVQGNSVVLRKKDGGLLLIPSIDDYRLSVEALPDGLITKPTLVWLVNSKKSGKENLEVSYKTYGIRWHAEYVALLNPNDEQMELKAWVSVENNSGASYPNAKLKLVAGDVNQVSTQPVLAKAERATFGAAVADEAQFQENSFFEYHIYTLERPATLMENEVKQISLFEADGVRVKKKYLYRGGNSKVSVAIEFQNDKSSGLGQPMPKGTVRVMKSDGQSLEFIGEDELDHTPLKEKVNLKIGDAFDVVAEEVRENYKRISQSVNEQTYKVTLKNRKKENISVEVERYLGLNWEILDSSLKYEKKDASRVVFDVPVKSDSETVLKFTVRYVN</sequence>
<accession>B3QUI5</accession>
<evidence type="ECO:0000313" key="3">
    <source>
        <dbReference type="Proteomes" id="UP000001208"/>
    </source>
</evidence>
<dbReference type="PANTHER" id="PTHR38075">
    <property type="entry name" value="DUF4139 DOMAIN-CONTAINING PROTEIN"/>
    <property type="match status" value="1"/>
</dbReference>
<dbReference type="EMBL" id="CP001100">
    <property type="protein sequence ID" value="ACF12891.1"/>
    <property type="molecule type" value="Genomic_DNA"/>
</dbReference>